<keyword evidence="5" id="KW-1185">Reference proteome</keyword>
<dbReference type="InterPro" id="IPR012373">
    <property type="entry name" value="Ferrdict_sens_TM"/>
</dbReference>
<evidence type="ECO:0000313" key="5">
    <source>
        <dbReference type="Proteomes" id="UP000199072"/>
    </source>
</evidence>
<dbReference type="Gene3D" id="3.55.50.30">
    <property type="match status" value="1"/>
</dbReference>
<name>A0A1G7E3Y0_9SPHI</name>
<organism evidence="4 5">
    <name type="scientific">Mucilaginibacter pineti</name>
    <dbReference type="NCBI Taxonomy" id="1391627"/>
    <lineage>
        <taxon>Bacteria</taxon>
        <taxon>Pseudomonadati</taxon>
        <taxon>Bacteroidota</taxon>
        <taxon>Sphingobacteriia</taxon>
        <taxon>Sphingobacteriales</taxon>
        <taxon>Sphingobacteriaceae</taxon>
        <taxon>Mucilaginibacter</taxon>
    </lineage>
</organism>
<dbReference type="OrthoDB" id="1099963at2"/>
<dbReference type="FunFam" id="2.60.120.1440:FF:000001">
    <property type="entry name" value="Putative anti-sigma factor"/>
    <property type="match status" value="1"/>
</dbReference>
<dbReference type="EMBL" id="FNAI01000007">
    <property type="protein sequence ID" value="SDE58371.1"/>
    <property type="molecule type" value="Genomic_DNA"/>
</dbReference>
<keyword evidence="1" id="KW-0472">Membrane</keyword>
<keyword evidence="1" id="KW-0812">Transmembrane</keyword>
<gene>
    <name evidence="4" type="ORF">SAMN05216464_107258</name>
</gene>
<dbReference type="PANTHER" id="PTHR30273:SF2">
    <property type="entry name" value="PROTEIN FECR"/>
    <property type="match status" value="1"/>
</dbReference>
<dbReference type="Proteomes" id="UP000199072">
    <property type="component" value="Unassembled WGS sequence"/>
</dbReference>
<dbReference type="RefSeq" id="WP_091150692.1">
    <property type="nucleotide sequence ID" value="NZ_FNAI01000007.1"/>
</dbReference>
<dbReference type="PIRSF" id="PIRSF018266">
    <property type="entry name" value="FecR"/>
    <property type="match status" value="1"/>
</dbReference>
<dbReference type="PANTHER" id="PTHR30273">
    <property type="entry name" value="PERIPLASMIC SIGNAL SENSOR AND SIGMA FACTOR ACTIVATOR FECR-RELATED"/>
    <property type="match status" value="1"/>
</dbReference>
<feature type="transmembrane region" description="Helical" evidence="1">
    <location>
        <begin position="72"/>
        <end position="90"/>
    </location>
</feature>
<evidence type="ECO:0000256" key="1">
    <source>
        <dbReference type="SAM" id="Phobius"/>
    </source>
</evidence>
<dbReference type="Gene3D" id="2.60.120.1440">
    <property type="match status" value="1"/>
</dbReference>
<evidence type="ECO:0000259" key="2">
    <source>
        <dbReference type="Pfam" id="PF04773"/>
    </source>
</evidence>
<dbReference type="GO" id="GO:0016989">
    <property type="term" value="F:sigma factor antagonist activity"/>
    <property type="evidence" value="ECO:0007669"/>
    <property type="project" value="TreeGrafter"/>
</dbReference>
<feature type="domain" description="Protein FecR C-terminal" evidence="3">
    <location>
        <begin position="308"/>
        <end position="376"/>
    </location>
</feature>
<dbReference type="Pfam" id="PF04773">
    <property type="entry name" value="FecR"/>
    <property type="match status" value="1"/>
</dbReference>
<feature type="domain" description="FecR protein" evidence="2">
    <location>
        <begin position="171"/>
        <end position="265"/>
    </location>
</feature>
<dbReference type="STRING" id="1391627.SAMN05216464_107258"/>
<protein>
    <submittedName>
        <fullName evidence="4">FecR family protein</fullName>
    </submittedName>
</protein>
<reference evidence="4 5" key="1">
    <citation type="submission" date="2016-10" db="EMBL/GenBank/DDBJ databases">
        <authorList>
            <person name="de Groot N.N."/>
        </authorList>
    </citation>
    <scope>NUCLEOTIDE SEQUENCE [LARGE SCALE GENOMIC DNA]</scope>
    <source>
        <strain evidence="4 5">47C3B</strain>
    </source>
</reference>
<dbReference type="InterPro" id="IPR006860">
    <property type="entry name" value="FecR"/>
</dbReference>
<evidence type="ECO:0000259" key="3">
    <source>
        <dbReference type="Pfam" id="PF16344"/>
    </source>
</evidence>
<accession>A0A1G7E3Y0</accession>
<dbReference type="Pfam" id="PF16344">
    <property type="entry name" value="FecR_C"/>
    <property type="match status" value="1"/>
</dbReference>
<evidence type="ECO:0000313" key="4">
    <source>
        <dbReference type="EMBL" id="SDE58371.1"/>
    </source>
</evidence>
<dbReference type="InterPro" id="IPR032508">
    <property type="entry name" value="FecR_C"/>
</dbReference>
<keyword evidence="1" id="KW-1133">Transmembrane helix</keyword>
<sequence>MSKQKINDLLQKYIAGSIDDLEKQELFDLYEAITAQDAKYPDDQESARERILLRLNNEIQYKKRTYRFIKPIITAAAAAVIVVSAGIYIVNRPTANPNIATLHPTSKQVILPGTNVATLTLGNGKQILLNGANKGTLAVQGNTVITKNAAGQISYKVTGASQTNEEIAYNTVTTPLGGQYRITLPDGSDVWLNAGSSLKYPSRFVGNERHVELHGEAYFEIFKNKNAPFTVAAENVNIKVLGTHFNVMAYENEPAVNTTLLEGSVALSSKSAHAMLVPGQQAVADRTADNIILNKVNVEDAVAWKNGYFSFRKENIKTAMNKIARWYNVDVEYSGNVNNKVLGGTVSRAENINELLNYVELTGIAKFKIEGRRIKVICK</sequence>
<dbReference type="AlphaFoldDB" id="A0A1G7E3Y0"/>
<proteinExistence type="predicted"/>